<protein>
    <submittedName>
        <fullName evidence="2">Uncharacterized protein</fullName>
    </submittedName>
</protein>
<organism evidence="2 3">
    <name type="scientific">Lederbergia citrisecunda</name>
    <dbReference type="NCBI Taxonomy" id="2833583"/>
    <lineage>
        <taxon>Bacteria</taxon>
        <taxon>Bacillati</taxon>
        <taxon>Bacillota</taxon>
        <taxon>Bacilli</taxon>
        <taxon>Bacillales</taxon>
        <taxon>Bacillaceae</taxon>
        <taxon>Lederbergia</taxon>
    </lineage>
</organism>
<dbReference type="RefSeq" id="WP_213108928.1">
    <property type="nucleotide sequence ID" value="NZ_JAGYPJ010000001.1"/>
</dbReference>
<reference evidence="2 3" key="1">
    <citation type="submission" date="2021-05" db="EMBL/GenBank/DDBJ databases">
        <title>Novel Bacillus species.</title>
        <authorList>
            <person name="Liu G."/>
        </authorList>
    </citation>
    <scope>NUCLEOTIDE SEQUENCE [LARGE SCALE GENOMIC DNA]</scope>
    <source>
        <strain evidence="2 3">FJAT-49732</strain>
    </source>
</reference>
<keyword evidence="3" id="KW-1185">Reference proteome</keyword>
<gene>
    <name evidence="2" type="ORF">KHA93_00510</name>
</gene>
<keyword evidence="1" id="KW-1133">Transmembrane helix</keyword>
<name>A0A942YK17_9BACI</name>
<dbReference type="Proteomes" id="UP000682713">
    <property type="component" value="Unassembled WGS sequence"/>
</dbReference>
<sequence length="63" mass="7312">MYKAYSSVKSITLYIAVLSNIAAFYRITILIFSVEEDFIWMVWLAVLIIIGNKSFIKKKYGLN</sequence>
<accession>A0A942YK17</accession>
<evidence type="ECO:0000256" key="1">
    <source>
        <dbReference type="SAM" id="Phobius"/>
    </source>
</evidence>
<keyword evidence="1" id="KW-0812">Transmembrane</keyword>
<dbReference type="EMBL" id="JAGYPJ010000001">
    <property type="protein sequence ID" value="MBS4198140.1"/>
    <property type="molecule type" value="Genomic_DNA"/>
</dbReference>
<evidence type="ECO:0000313" key="3">
    <source>
        <dbReference type="Proteomes" id="UP000682713"/>
    </source>
</evidence>
<feature type="transmembrane region" description="Helical" evidence="1">
    <location>
        <begin position="38"/>
        <end position="56"/>
    </location>
</feature>
<comment type="caution">
    <text evidence="2">The sequence shown here is derived from an EMBL/GenBank/DDBJ whole genome shotgun (WGS) entry which is preliminary data.</text>
</comment>
<dbReference type="AlphaFoldDB" id="A0A942YK17"/>
<evidence type="ECO:0000313" key="2">
    <source>
        <dbReference type="EMBL" id="MBS4198140.1"/>
    </source>
</evidence>
<proteinExistence type="predicted"/>
<keyword evidence="1" id="KW-0472">Membrane</keyword>
<feature type="transmembrane region" description="Helical" evidence="1">
    <location>
        <begin position="12"/>
        <end position="32"/>
    </location>
</feature>